<protein>
    <submittedName>
        <fullName evidence="3">Barnase inhibitor</fullName>
    </submittedName>
</protein>
<dbReference type="SUPFAM" id="SSF52038">
    <property type="entry name" value="Barstar-related"/>
    <property type="match status" value="1"/>
</dbReference>
<evidence type="ECO:0000259" key="2">
    <source>
        <dbReference type="Pfam" id="PF01337"/>
    </source>
</evidence>
<dbReference type="OrthoDB" id="7575400at2"/>
<comment type="caution">
    <text evidence="3">The sequence shown here is derived from an EMBL/GenBank/DDBJ whole genome shotgun (WGS) entry which is preliminary data.</text>
</comment>
<proteinExistence type="inferred from homology"/>
<evidence type="ECO:0000256" key="1">
    <source>
        <dbReference type="ARBA" id="ARBA00006845"/>
    </source>
</evidence>
<accession>A0A4R4EGZ4</accession>
<evidence type="ECO:0000313" key="4">
    <source>
        <dbReference type="Proteomes" id="UP000295418"/>
    </source>
</evidence>
<dbReference type="Gene3D" id="3.30.370.10">
    <property type="entry name" value="Barstar-like"/>
    <property type="match status" value="1"/>
</dbReference>
<name>A0A4R4EGZ4_9BACL</name>
<organism evidence="3 4">
    <name type="scientific">Paenibacillus albiflavus</name>
    <dbReference type="NCBI Taxonomy" id="2545760"/>
    <lineage>
        <taxon>Bacteria</taxon>
        <taxon>Bacillati</taxon>
        <taxon>Bacillota</taxon>
        <taxon>Bacilli</taxon>
        <taxon>Bacillales</taxon>
        <taxon>Paenibacillaceae</taxon>
        <taxon>Paenibacillus</taxon>
    </lineage>
</organism>
<reference evidence="3 4" key="1">
    <citation type="submission" date="2019-03" db="EMBL/GenBank/DDBJ databases">
        <authorList>
            <person name="Kim M.K.M."/>
        </authorList>
    </citation>
    <scope>NUCLEOTIDE SEQUENCE [LARGE SCALE GENOMIC DNA]</scope>
    <source>
        <strain evidence="3 4">18JY21-1</strain>
    </source>
</reference>
<evidence type="ECO:0000313" key="3">
    <source>
        <dbReference type="EMBL" id="TCZ79374.1"/>
    </source>
</evidence>
<dbReference type="AlphaFoldDB" id="A0A4R4EGZ4"/>
<keyword evidence="4" id="KW-1185">Reference proteome</keyword>
<comment type="similarity">
    <text evidence="1">Belongs to the barstar family.</text>
</comment>
<feature type="domain" description="Barstar (barnase inhibitor)" evidence="2">
    <location>
        <begin position="8"/>
        <end position="86"/>
    </location>
</feature>
<dbReference type="RefSeq" id="WP_132417032.1">
    <property type="nucleotide sequence ID" value="NZ_SKFG01000003.1"/>
</dbReference>
<dbReference type="InterPro" id="IPR000468">
    <property type="entry name" value="Barstar"/>
</dbReference>
<dbReference type="InterPro" id="IPR035905">
    <property type="entry name" value="Barstar-like_sf"/>
</dbReference>
<sequence>MNERVDYIEIDLNAIKNVSDLHKLLKEKFGFPSFYGMNWNAFWDSITGLVEMPKTLRLIGWKRLLDTLPSDSLILKECLEELSKQYPSWSCNVEYLD</sequence>
<gene>
    <name evidence="3" type="ORF">E0485_05800</name>
</gene>
<dbReference type="EMBL" id="SKFG01000003">
    <property type="protein sequence ID" value="TCZ79374.1"/>
    <property type="molecule type" value="Genomic_DNA"/>
</dbReference>
<dbReference type="Proteomes" id="UP000295418">
    <property type="component" value="Unassembled WGS sequence"/>
</dbReference>
<dbReference type="Pfam" id="PF01337">
    <property type="entry name" value="Barstar"/>
    <property type="match status" value="1"/>
</dbReference>
<dbReference type="CDD" id="cd05140">
    <property type="entry name" value="Barstar_AU1054-like"/>
    <property type="match status" value="1"/>
</dbReference>